<dbReference type="GeneID" id="85308495"/>
<dbReference type="GO" id="GO:0016042">
    <property type="term" value="P:lipid catabolic process"/>
    <property type="evidence" value="ECO:0007669"/>
    <property type="project" value="UniProtKB-KW"/>
</dbReference>
<keyword evidence="7" id="KW-1185">Reference proteome</keyword>
<name>A0AAJ0BSU3_9PEZI</name>
<protein>
    <recommendedName>
        <fullName evidence="1">1-alkyl-2-acetylglycerophosphocholine esterase</fullName>
        <ecNumber evidence="1">3.1.1.47</ecNumber>
    </recommendedName>
</protein>
<keyword evidence="3" id="KW-0442">Lipid degradation</keyword>
<dbReference type="SUPFAM" id="SSF53474">
    <property type="entry name" value="alpha/beta-Hydrolases"/>
    <property type="match status" value="1"/>
</dbReference>
<dbReference type="RefSeq" id="XP_060279873.1">
    <property type="nucleotide sequence ID" value="XM_060425308.1"/>
</dbReference>
<reference evidence="6" key="1">
    <citation type="submission" date="2023-06" db="EMBL/GenBank/DDBJ databases">
        <title>Genome-scale phylogeny and comparative genomics of the fungal order Sordariales.</title>
        <authorList>
            <consortium name="Lawrence Berkeley National Laboratory"/>
            <person name="Hensen N."/>
            <person name="Bonometti L."/>
            <person name="Westerberg I."/>
            <person name="Brannstrom I.O."/>
            <person name="Guillou S."/>
            <person name="Cros-Aarteil S."/>
            <person name="Calhoun S."/>
            <person name="Haridas S."/>
            <person name="Kuo A."/>
            <person name="Mondo S."/>
            <person name="Pangilinan J."/>
            <person name="Riley R."/>
            <person name="Labutti K."/>
            <person name="Andreopoulos B."/>
            <person name="Lipzen A."/>
            <person name="Chen C."/>
            <person name="Yanf M."/>
            <person name="Daum C."/>
            <person name="Ng V."/>
            <person name="Clum A."/>
            <person name="Steindorff A."/>
            <person name="Ohm R."/>
            <person name="Martin F."/>
            <person name="Silar P."/>
            <person name="Natvig D."/>
            <person name="Lalanne C."/>
            <person name="Gautier V."/>
            <person name="Ament-Velasquez S.L."/>
            <person name="Kruys A."/>
            <person name="Hutchinson M.I."/>
            <person name="Powell A.J."/>
            <person name="Barry K."/>
            <person name="Miller A.N."/>
            <person name="Grigoriev I.V."/>
            <person name="Debuchy R."/>
            <person name="Gladieux P."/>
            <person name="Thoren M.H."/>
            <person name="Johannesson H."/>
        </authorList>
    </citation>
    <scope>NUCLEOTIDE SEQUENCE</scope>
    <source>
        <strain evidence="6">8032-3</strain>
    </source>
</reference>
<proteinExistence type="predicted"/>
<feature type="region of interest" description="Disordered" evidence="5">
    <location>
        <begin position="1"/>
        <end position="20"/>
    </location>
</feature>
<dbReference type="EMBL" id="MU839025">
    <property type="protein sequence ID" value="KAK1763660.1"/>
    <property type="molecule type" value="Genomic_DNA"/>
</dbReference>
<sequence>MNKTTGNQDKPSLPPQPPRLFREHFVPTLPPYTGKYSVSCMEIELAVRQPRAFPQVERHGKPALRLDTALFCVYYPCDLRTGDQFVETRLPWLPRPRVQTCKGYAKFFNVPNLPVTTFLASTSMFTKMPAVRNAQLAQKHTVGCAESNDHTSSGTRQGNGEGCPFPVVIFSHGLGGSRTVCSAVCGELASSGFVVIAPEHRDGSCARTYVNVARPTASPSAPSDPGESGVDPGSRKVQKQRARNYYVVDYLFPEGNPRDTAPNNDRGVDMELRSAQIDMRLEEIEEVIYILQLINDGGGEEIAGRNLRRKGNVGSSSHGLDGIDWTTWRGRMNLHDITMMGHSFGGATTVQVLRRDSQFPCIGRGILLDAWGVAIPQRKQDAAQRYKPLLAIGSEAFMYWEDNFTTLQKICREARDGNQPVWMLTLRGSAHLSQTDFALLYPRLLSIVMKTTVNSRRGVYMTVGLCLEFLKLVLPPEQVEFGSPWVGSTLSDADSGGCITLEHRPKKKWVAARLKIPKESCIRLRTWVMRKKERDKCKRKLVGLQEAMEGDDGDKVWMHLAPKSAVREKLQKSTN</sequence>
<evidence type="ECO:0000256" key="2">
    <source>
        <dbReference type="ARBA" id="ARBA00022801"/>
    </source>
</evidence>
<dbReference type="PANTHER" id="PTHR10272">
    <property type="entry name" value="PLATELET-ACTIVATING FACTOR ACETYLHYDROLASE"/>
    <property type="match status" value="1"/>
</dbReference>
<dbReference type="GO" id="GO:0003847">
    <property type="term" value="F:1-alkyl-2-acetylglycerophosphocholine esterase activity"/>
    <property type="evidence" value="ECO:0007669"/>
    <property type="project" value="UniProtKB-EC"/>
</dbReference>
<evidence type="ECO:0000313" key="6">
    <source>
        <dbReference type="EMBL" id="KAK1763660.1"/>
    </source>
</evidence>
<gene>
    <name evidence="6" type="ORF">QBC33DRAFT_479098</name>
</gene>
<dbReference type="PANTHER" id="PTHR10272:SF0">
    <property type="entry name" value="PLATELET-ACTIVATING FACTOR ACETYLHYDROLASE"/>
    <property type="match status" value="1"/>
</dbReference>
<evidence type="ECO:0000256" key="4">
    <source>
        <dbReference type="ARBA" id="ARBA00023098"/>
    </source>
</evidence>
<evidence type="ECO:0000256" key="1">
    <source>
        <dbReference type="ARBA" id="ARBA00013201"/>
    </source>
</evidence>
<accession>A0AAJ0BSU3</accession>
<keyword evidence="4" id="KW-0443">Lipid metabolism</keyword>
<comment type="caution">
    <text evidence="6">The sequence shown here is derived from an EMBL/GenBank/DDBJ whole genome shotgun (WGS) entry which is preliminary data.</text>
</comment>
<dbReference type="Proteomes" id="UP001244011">
    <property type="component" value="Unassembled WGS sequence"/>
</dbReference>
<feature type="region of interest" description="Disordered" evidence="5">
    <location>
        <begin position="215"/>
        <end position="239"/>
    </location>
</feature>
<dbReference type="Gene3D" id="3.40.50.1820">
    <property type="entry name" value="alpha/beta hydrolase"/>
    <property type="match status" value="1"/>
</dbReference>
<evidence type="ECO:0000256" key="3">
    <source>
        <dbReference type="ARBA" id="ARBA00022963"/>
    </source>
</evidence>
<keyword evidence="2" id="KW-0378">Hydrolase</keyword>
<dbReference type="InterPro" id="IPR029058">
    <property type="entry name" value="AB_hydrolase_fold"/>
</dbReference>
<dbReference type="EC" id="3.1.1.47" evidence="1"/>
<feature type="compositionally biased region" description="Polar residues" evidence="5">
    <location>
        <begin position="1"/>
        <end position="10"/>
    </location>
</feature>
<organism evidence="6 7">
    <name type="scientific">Phialemonium atrogriseum</name>
    <dbReference type="NCBI Taxonomy" id="1093897"/>
    <lineage>
        <taxon>Eukaryota</taxon>
        <taxon>Fungi</taxon>
        <taxon>Dikarya</taxon>
        <taxon>Ascomycota</taxon>
        <taxon>Pezizomycotina</taxon>
        <taxon>Sordariomycetes</taxon>
        <taxon>Sordariomycetidae</taxon>
        <taxon>Cephalothecales</taxon>
        <taxon>Cephalothecaceae</taxon>
        <taxon>Phialemonium</taxon>
    </lineage>
</organism>
<evidence type="ECO:0000256" key="5">
    <source>
        <dbReference type="SAM" id="MobiDB-lite"/>
    </source>
</evidence>
<dbReference type="Pfam" id="PF03403">
    <property type="entry name" value="PAF-AH_p_II"/>
    <property type="match status" value="1"/>
</dbReference>
<evidence type="ECO:0000313" key="7">
    <source>
        <dbReference type="Proteomes" id="UP001244011"/>
    </source>
</evidence>
<dbReference type="AlphaFoldDB" id="A0AAJ0BSU3"/>